<dbReference type="Proteomes" id="UP000555564">
    <property type="component" value="Unassembled WGS sequence"/>
</dbReference>
<keyword evidence="3" id="KW-1185">Reference proteome</keyword>
<proteinExistence type="predicted"/>
<dbReference type="InterPro" id="IPR041413">
    <property type="entry name" value="MLTR_LBD"/>
</dbReference>
<dbReference type="Pfam" id="PF13560">
    <property type="entry name" value="HTH_31"/>
    <property type="match status" value="1"/>
</dbReference>
<comment type="caution">
    <text evidence="2">The sequence shown here is derived from an EMBL/GenBank/DDBJ whole genome shotgun (WGS) entry which is preliminary data.</text>
</comment>
<dbReference type="GO" id="GO:0003677">
    <property type="term" value="F:DNA binding"/>
    <property type="evidence" value="ECO:0007669"/>
    <property type="project" value="InterPro"/>
</dbReference>
<dbReference type="RefSeq" id="WP_184981480.1">
    <property type="nucleotide sequence ID" value="NZ_BAAALO010000035.1"/>
</dbReference>
<name>A0A7X0IEP8_9ACTN</name>
<sequence>MTASAITLGDFLRSRRARLAPEHTPVPVVPGRRRVPGLRREELARLAGVSVDYYTRLEQGRCGKISPVVLEAIARALRLDRIEREHMRNLAEPRYSGKTLAPQRVRPEIWQLLGMLDRGGVPAMVLGRRTDLLAVNRMARALYHDLDLVAQPAFDRNIARAAFLDNRLRDMVPDWEETAARIAAVLRFDAGRYPDDPLMHRLVHDLLSGSPEFARLWARHDVKQLLVGVKRHRHPVVGTVILTYQSMILPGDSDQTLLLYSVEAGSPSEAALHTLAGRMSPAGGS</sequence>
<dbReference type="InterPro" id="IPR001387">
    <property type="entry name" value="Cro/C1-type_HTH"/>
</dbReference>
<evidence type="ECO:0000313" key="2">
    <source>
        <dbReference type="EMBL" id="MBB6473603.1"/>
    </source>
</evidence>
<dbReference type="PANTHER" id="PTHR35010:SF2">
    <property type="entry name" value="BLL4672 PROTEIN"/>
    <property type="match status" value="1"/>
</dbReference>
<dbReference type="EMBL" id="JACHIU010000001">
    <property type="protein sequence ID" value="MBB6473603.1"/>
    <property type="molecule type" value="Genomic_DNA"/>
</dbReference>
<evidence type="ECO:0000313" key="3">
    <source>
        <dbReference type="Proteomes" id="UP000555564"/>
    </source>
</evidence>
<dbReference type="InterPro" id="IPR010982">
    <property type="entry name" value="Lambda_DNA-bd_dom_sf"/>
</dbReference>
<feature type="domain" description="HTH cro/C1-type" evidence="1">
    <location>
        <begin position="37"/>
        <end position="84"/>
    </location>
</feature>
<reference evidence="2 3" key="1">
    <citation type="submission" date="2020-08" db="EMBL/GenBank/DDBJ databases">
        <title>Sequencing the genomes of 1000 actinobacteria strains.</title>
        <authorList>
            <person name="Klenk H.-P."/>
        </authorList>
    </citation>
    <scope>NUCLEOTIDE SEQUENCE [LARGE SCALE GENOMIC DNA]</scope>
    <source>
        <strain evidence="2 3">DSM 44936</strain>
    </source>
</reference>
<organism evidence="2 3">
    <name type="scientific">Sphaerisporangium rubeum</name>
    <dbReference type="NCBI Taxonomy" id="321317"/>
    <lineage>
        <taxon>Bacteria</taxon>
        <taxon>Bacillati</taxon>
        <taxon>Actinomycetota</taxon>
        <taxon>Actinomycetes</taxon>
        <taxon>Streptosporangiales</taxon>
        <taxon>Streptosporangiaceae</taxon>
        <taxon>Sphaerisporangium</taxon>
    </lineage>
</organism>
<gene>
    <name evidence="2" type="ORF">BJ992_003034</name>
</gene>
<dbReference type="Pfam" id="PF17765">
    <property type="entry name" value="MLTR_LBD"/>
    <property type="match status" value="1"/>
</dbReference>
<dbReference type="Gene3D" id="1.10.260.40">
    <property type="entry name" value="lambda repressor-like DNA-binding domains"/>
    <property type="match status" value="1"/>
</dbReference>
<dbReference type="CDD" id="cd00093">
    <property type="entry name" value="HTH_XRE"/>
    <property type="match status" value="1"/>
</dbReference>
<accession>A0A7X0IEP8</accession>
<dbReference type="Gene3D" id="3.30.450.180">
    <property type="match status" value="1"/>
</dbReference>
<dbReference type="SMART" id="SM00530">
    <property type="entry name" value="HTH_XRE"/>
    <property type="match status" value="1"/>
</dbReference>
<protein>
    <submittedName>
        <fullName evidence="2">Transcriptional regulator with XRE-family HTH domain</fullName>
    </submittedName>
</protein>
<dbReference type="AlphaFoldDB" id="A0A7X0IEP8"/>
<evidence type="ECO:0000259" key="1">
    <source>
        <dbReference type="PROSITE" id="PS50943"/>
    </source>
</evidence>
<dbReference type="SUPFAM" id="SSF47413">
    <property type="entry name" value="lambda repressor-like DNA-binding domains"/>
    <property type="match status" value="1"/>
</dbReference>
<dbReference type="PROSITE" id="PS50943">
    <property type="entry name" value="HTH_CROC1"/>
    <property type="match status" value="1"/>
</dbReference>
<dbReference type="PANTHER" id="PTHR35010">
    <property type="entry name" value="BLL4672 PROTEIN-RELATED"/>
    <property type="match status" value="1"/>
</dbReference>